<dbReference type="AlphaFoldDB" id="A0AAJ1K829"/>
<evidence type="ECO:0000313" key="3">
    <source>
        <dbReference type="Proteomes" id="UP001216801"/>
    </source>
</evidence>
<dbReference type="InterPro" id="IPR001584">
    <property type="entry name" value="Integrase_cat-core"/>
</dbReference>
<comment type="caution">
    <text evidence="2">The sequence shown here is derived from an EMBL/GenBank/DDBJ whole genome shotgun (WGS) entry which is preliminary data.</text>
</comment>
<evidence type="ECO:0000313" key="2">
    <source>
        <dbReference type="EMBL" id="MDG0956246.1"/>
    </source>
</evidence>
<evidence type="ECO:0000259" key="1">
    <source>
        <dbReference type="Pfam" id="PF13333"/>
    </source>
</evidence>
<organism evidence="2 3">
    <name type="scientific">Bacillus paranthracis</name>
    <dbReference type="NCBI Taxonomy" id="2026186"/>
    <lineage>
        <taxon>Bacteria</taxon>
        <taxon>Bacillati</taxon>
        <taxon>Bacillota</taxon>
        <taxon>Bacilli</taxon>
        <taxon>Bacillales</taxon>
        <taxon>Bacillaceae</taxon>
        <taxon>Bacillus</taxon>
        <taxon>Bacillus cereus group</taxon>
    </lineage>
</organism>
<dbReference type="Proteomes" id="UP001216801">
    <property type="component" value="Unassembled WGS sequence"/>
</dbReference>
<accession>A0AAJ1K829</accession>
<proteinExistence type="predicted"/>
<dbReference type="GO" id="GO:0015074">
    <property type="term" value="P:DNA integration"/>
    <property type="evidence" value="ECO:0007669"/>
    <property type="project" value="InterPro"/>
</dbReference>
<sequence length="47" mass="5860">MDNAPQESFFSYLKDEVDYQSVKALKELKTKIDHYIVYYNNYRYQWN</sequence>
<reference evidence="2" key="1">
    <citation type="submission" date="2023-03" db="EMBL/GenBank/DDBJ databases">
        <title>Genetic diversity of Bacillus cereus sensu lato isolates from Slovenia.</title>
        <authorList>
            <person name="Abdelli M."/>
        </authorList>
    </citation>
    <scope>NUCLEOTIDE SEQUENCE</scope>
    <source>
        <strain evidence="2">SIBC39</strain>
    </source>
</reference>
<dbReference type="EMBL" id="JARPRR010000037">
    <property type="protein sequence ID" value="MDG0956246.1"/>
    <property type="molecule type" value="Genomic_DNA"/>
</dbReference>
<dbReference type="Pfam" id="PF13333">
    <property type="entry name" value="rve_2"/>
    <property type="match status" value="1"/>
</dbReference>
<name>A0AAJ1K829_9BACI</name>
<feature type="domain" description="Integrase catalytic" evidence="1">
    <location>
        <begin position="7"/>
        <end position="43"/>
    </location>
</feature>
<gene>
    <name evidence="2" type="ORF">P6U19_27290</name>
</gene>
<protein>
    <submittedName>
        <fullName evidence="2">IS3 family transposase</fullName>
    </submittedName>
</protein>